<organism evidence="1 2">
    <name type="scientific">Diphasiastrum complanatum</name>
    <name type="common">Issler's clubmoss</name>
    <name type="synonym">Lycopodium complanatum</name>
    <dbReference type="NCBI Taxonomy" id="34168"/>
    <lineage>
        <taxon>Eukaryota</taxon>
        <taxon>Viridiplantae</taxon>
        <taxon>Streptophyta</taxon>
        <taxon>Embryophyta</taxon>
        <taxon>Tracheophyta</taxon>
        <taxon>Lycopodiopsida</taxon>
        <taxon>Lycopodiales</taxon>
        <taxon>Lycopodiaceae</taxon>
        <taxon>Lycopodioideae</taxon>
        <taxon>Diphasiastrum</taxon>
    </lineage>
</organism>
<protein>
    <submittedName>
        <fullName evidence="1">Uncharacterized protein</fullName>
    </submittedName>
</protein>
<evidence type="ECO:0000313" key="1">
    <source>
        <dbReference type="EMBL" id="KAJ7537842.1"/>
    </source>
</evidence>
<gene>
    <name evidence="1" type="ORF">O6H91_11G023900</name>
</gene>
<dbReference type="EMBL" id="CM055102">
    <property type="protein sequence ID" value="KAJ7537842.1"/>
    <property type="molecule type" value="Genomic_DNA"/>
</dbReference>
<sequence length="616" mass="68725">MEKQEKPLLTGSSGWRAAPFILVAEGLESMAFFSVGLNLFQYLFENMHLSMTSSANGMTNFMGTSYVLSLLGGFISDTWLSRFTTLRISALIELLGLSVMALSASLPAMRPPPCVHLQDACQEAHGFQKIVLFVALYLIAIGSGGMKSNLPALGAEQFNDQDPNEQRELSNYFNWFFLSFIAGTCLAVTVAVYIQDNVSLAWGFGMLPVVLLMGVLVVSAGSRFYKSREHGVSPLTHIARVLVAAIRNRNLPPCSNTMLFEMKDEETGTKSCKIAHTEQFRFLDNAANKSAAEADPGSQPSSWKLCTVTQVEEVKSVIKILPIFASSILINCVLAQMQTFSLAQGRTMDRRIFGNFEIPPASMSFIPLAVMIVLLPLYDKFFVPFARRLTGQANGLSHLQRIGVGLFLSIFCMAVAALVETKRLKVVADHNLLDFPNQRVPMTVSWLVLQFLIFGIADIFTFPGQMEFFYSQSPPGMRSMATSLSFVSEAMGYFFSSVLVAVVDRITRRGSHKHGWLLNNLNRSKLHYFYWTLAAISLVNFLHYLFWAWWYKYREVLSIPPVVIPPVSIPPATQVLTEDSKIIFPARNLPHIDVPPNLLPRESALFLARYHSFKLS</sequence>
<accession>A0ACC2C872</accession>
<name>A0ACC2C872_DIPCM</name>
<evidence type="ECO:0000313" key="2">
    <source>
        <dbReference type="Proteomes" id="UP001162992"/>
    </source>
</evidence>
<reference evidence="2" key="1">
    <citation type="journal article" date="2024" name="Proc. Natl. Acad. Sci. U.S.A.">
        <title>Extraordinary preservation of gene collinearity over three hundred million years revealed in homosporous lycophytes.</title>
        <authorList>
            <person name="Li C."/>
            <person name="Wickell D."/>
            <person name="Kuo L.Y."/>
            <person name="Chen X."/>
            <person name="Nie B."/>
            <person name="Liao X."/>
            <person name="Peng D."/>
            <person name="Ji J."/>
            <person name="Jenkins J."/>
            <person name="Williams M."/>
            <person name="Shu S."/>
            <person name="Plott C."/>
            <person name="Barry K."/>
            <person name="Rajasekar S."/>
            <person name="Grimwood J."/>
            <person name="Han X."/>
            <person name="Sun S."/>
            <person name="Hou Z."/>
            <person name="He W."/>
            <person name="Dai G."/>
            <person name="Sun C."/>
            <person name="Schmutz J."/>
            <person name="Leebens-Mack J.H."/>
            <person name="Li F.W."/>
            <person name="Wang L."/>
        </authorList>
    </citation>
    <scope>NUCLEOTIDE SEQUENCE [LARGE SCALE GENOMIC DNA]</scope>
    <source>
        <strain evidence="2">cv. PW_Plant_1</strain>
    </source>
</reference>
<keyword evidence="2" id="KW-1185">Reference proteome</keyword>
<dbReference type="Proteomes" id="UP001162992">
    <property type="component" value="Chromosome 11"/>
</dbReference>
<proteinExistence type="predicted"/>
<comment type="caution">
    <text evidence="1">The sequence shown here is derived from an EMBL/GenBank/DDBJ whole genome shotgun (WGS) entry which is preliminary data.</text>
</comment>